<comment type="subunit">
    <text evidence="1">Component of the NuA4 histone acetyltransferase complex.</text>
</comment>
<dbReference type="OMA" id="TTHSIEH"/>
<dbReference type="SUPFAM" id="SSF54160">
    <property type="entry name" value="Chromo domain-like"/>
    <property type="match status" value="1"/>
</dbReference>
<dbReference type="VEuPathDB" id="FungiDB:ACLA_001780"/>
<feature type="region of interest" description="Disordered" evidence="2">
    <location>
        <begin position="224"/>
        <end position="245"/>
    </location>
</feature>
<keyword evidence="4" id="KW-1185">Reference proteome</keyword>
<reference evidence="3 4" key="1">
    <citation type="journal article" date="2008" name="PLoS Genet.">
        <title>Genomic islands in the pathogenic filamentous fungus Aspergillus fumigatus.</title>
        <authorList>
            <person name="Fedorova N.D."/>
            <person name="Khaldi N."/>
            <person name="Joardar V.S."/>
            <person name="Maiti R."/>
            <person name="Amedeo P."/>
            <person name="Anderson M.J."/>
            <person name="Crabtree J."/>
            <person name="Silva J.C."/>
            <person name="Badger J.H."/>
            <person name="Albarraq A."/>
            <person name="Angiuoli S."/>
            <person name="Bussey H."/>
            <person name="Bowyer P."/>
            <person name="Cotty P.J."/>
            <person name="Dyer P.S."/>
            <person name="Egan A."/>
            <person name="Galens K."/>
            <person name="Fraser-Liggett C.M."/>
            <person name="Haas B.J."/>
            <person name="Inman J.M."/>
            <person name="Kent R."/>
            <person name="Lemieux S."/>
            <person name="Malavazi I."/>
            <person name="Orvis J."/>
            <person name="Roemer T."/>
            <person name="Ronning C.M."/>
            <person name="Sundaram J.P."/>
            <person name="Sutton G."/>
            <person name="Turner G."/>
            <person name="Venter J.C."/>
            <person name="White O.R."/>
            <person name="Whitty B.R."/>
            <person name="Youngman P."/>
            <person name="Wolfe K.H."/>
            <person name="Goldman G.H."/>
            <person name="Wortman J.R."/>
            <person name="Jiang B."/>
            <person name="Denning D.W."/>
            <person name="Nierman W.C."/>
        </authorList>
    </citation>
    <scope>NUCLEOTIDE SEQUENCE [LARGE SCALE GENOMIC DNA]</scope>
    <source>
        <strain evidence="4">ATCC 1007 / CBS 513.65 / DSM 816 / NCTC 3887 / NRRL 1</strain>
    </source>
</reference>
<dbReference type="GO" id="GO:0070823">
    <property type="term" value="C:HDA1 complex"/>
    <property type="evidence" value="ECO:0007669"/>
    <property type="project" value="InterPro"/>
</dbReference>
<feature type="region of interest" description="Disordered" evidence="2">
    <location>
        <begin position="410"/>
        <end position="437"/>
    </location>
</feature>
<feature type="region of interest" description="Disordered" evidence="2">
    <location>
        <begin position="1"/>
        <end position="44"/>
    </location>
</feature>
<dbReference type="STRING" id="344612.A1C4Z9"/>
<feature type="compositionally biased region" description="Low complexity" evidence="2">
    <location>
        <begin position="1097"/>
        <end position="1108"/>
    </location>
</feature>
<feature type="compositionally biased region" description="Polar residues" evidence="2">
    <location>
        <begin position="410"/>
        <end position="425"/>
    </location>
</feature>
<dbReference type="Gene3D" id="1.10.287.1490">
    <property type="match status" value="1"/>
</dbReference>
<dbReference type="InterPro" id="IPR016197">
    <property type="entry name" value="Chromo-like_dom_sf"/>
</dbReference>
<dbReference type="Pfam" id="PF11496">
    <property type="entry name" value="HDA2-3"/>
    <property type="match status" value="1"/>
</dbReference>
<evidence type="ECO:0000256" key="1">
    <source>
        <dbReference type="ARBA" id="ARBA00011353"/>
    </source>
</evidence>
<feature type="region of interest" description="Disordered" evidence="2">
    <location>
        <begin position="931"/>
        <end position="954"/>
    </location>
</feature>
<feature type="region of interest" description="Disordered" evidence="2">
    <location>
        <begin position="1088"/>
        <end position="1145"/>
    </location>
</feature>
<dbReference type="Gene3D" id="3.40.50.12360">
    <property type="match status" value="1"/>
</dbReference>
<dbReference type="InterPro" id="IPR021006">
    <property type="entry name" value="Hda2/3"/>
</dbReference>
<gene>
    <name evidence="3" type="ORF">ACLA_001780</name>
</gene>
<feature type="compositionally biased region" description="Low complexity" evidence="2">
    <location>
        <begin position="1119"/>
        <end position="1128"/>
    </location>
</feature>
<dbReference type="InterPro" id="IPR038609">
    <property type="entry name" value="HDA1_su2/3_sf"/>
</dbReference>
<protein>
    <recommendedName>
        <fullName evidence="5">HDA1 complex subunit</fullName>
    </recommendedName>
</protein>
<evidence type="ECO:0008006" key="5">
    <source>
        <dbReference type="Google" id="ProtNLM"/>
    </source>
</evidence>
<dbReference type="OrthoDB" id="3647690at2759"/>
<dbReference type="eggNOG" id="ENOG502S6DU">
    <property type="taxonomic scope" value="Eukaryota"/>
</dbReference>
<feature type="compositionally biased region" description="Basic and acidic residues" evidence="2">
    <location>
        <begin position="89"/>
        <end position="105"/>
    </location>
</feature>
<evidence type="ECO:0000256" key="2">
    <source>
        <dbReference type="SAM" id="MobiDB-lite"/>
    </source>
</evidence>
<dbReference type="GeneID" id="4708642"/>
<evidence type="ECO:0000313" key="4">
    <source>
        <dbReference type="Proteomes" id="UP000006701"/>
    </source>
</evidence>
<feature type="compositionally biased region" description="Polar residues" evidence="2">
    <location>
        <begin position="171"/>
        <end position="181"/>
    </location>
</feature>
<dbReference type="HOGENOM" id="CLU_004103_0_0_1"/>
<dbReference type="Proteomes" id="UP000006701">
    <property type="component" value="Unassembled WGS sequence"/>
</dbReference>
<organism evidence="3 4">
    <name type="scientific">Aspergillus clavatus (strain ATCC 1007 / CBS 513.65 / DSM 816 / NCTC 3887 / NRRL 1 / QM 1276 / 107)</name>
    <dbReference type="NCBI Taxonomy" id="344612"/>
    <lineage>
        <taxon>Eukaryota</taxon>
        <taxon>Fungi</taxon>
        <taxon>Dikarya</taxon>
        <taxon>Ascomycota</taxon>
        <taxon>Pezizomycotina</taxon>
        <taxon>Eurotiomycetes</taxon>
        <taxon>Eurotiomycetidae</taxon>
        <taxon>Eurotiales</taxon>
        <taxon>Aspergillaceae</taxon>
        <taxon>Aspergillus</taxon>
        <taxon>Aspergillus subgen. Fumigati</taxon>
    </lineage>
</organism>
<dbReference type="AlphaFoldDB" id="A1C4Z9"/>
<dbReference type="RefSeq" id="XP_001276193.1">
    <property type="nucleotide sequence ID" value="XM_001276192.1"/>
</dbReference>
<name>A1C4Z9_ASPCL</name>
<feature type="compositionally biased region" description="Polar residues" evidence="2">
    <location>
        <begin position="842"/>
        <end position="860"/>
    </location>
</feature>
<dbReference type="KEGG" id="act:ACLA_001780"/>
<feature type="region of interest" description="Disordered" evidence="2">
    <location>
        <begin position="71"/>
        <end position="183"/>
    </location>
</feature>
<feature type="region of interest" description="Disordered" evidence="2">
    <location>
        <begin position="835"/>
        <end position="860"/>
    </location>
</feature>
<proteinExistence type="predicted"/>
<accession>A1C4Z9</accession>
<sequence length="1145" mass="127368">MWRKRKASPASSDSTENSRKKRWKETYVISSSDDENENENDRSSLGEDEWYINCILDETKTHYLIDWEGPWSPTWEPKQNASEAAVGVWEEKKQKEKRRSDRGSRVTDTSPARSSFSRLEIRISSSSDPEAGIDETESPHHDGRLDSPLFVPLHQESISGHPGDQARSAEVLSQRSHTPLASQELRLSQPDITKDANPQASCSAAAPYAPVGVFQYISRSSIPSQYRLPDENTEPSSPTGSEGPRISAIQATQTPSSLLAGNRSRQINEIAETPPGPPGISESQRTLITTNGKDSDLQPLKTSISQRSSYCNLISQLSSSVLCPTACRIGSVPESTHSLHRSQQTTEYQSASVGRDIPTVETPLVIMEDRASDRETPSLAEAMEKYSQFEGSTPREKLRNVYAQLRAKPNTETPLNVDASATPSSAGDIEPVPLSFPETTAPLSVRVDREPGSYNSHIEGGLHSSNLQATEMGPPQQPTLETIQPSALTVGHQEQTLPGSVELGPSEFAVPLPMDSRVKDDYERILRDEAQNIGEYVNTQTSLAEPSRPEHERLASRMHGLLKQLSNVSTHPDLNIVEHIKHSDSDLAKEAAWAEYSSAKFLFLGYLVNMAGNHDMHLVIMVHGAKTSKTVERFLMGKGLSYTRARQEMGAGTNLEVSMAKGSLSFGIQSTLDDGIMETYKVPAAIIALDRSFNAKCPSVEHMRTTYARHGNLLPVVRLLVSNSSEHVELCFASSPEPERLRSIIQYTVRLRNVVGDLQDNALGVQEDSEEIISCLLSDNLNAHWTLPSIEPLNLVSSDELEAGMRILLTQSGATSSSDPQIQKRLFVEDGAEQASKRQRMHISQDTSQFTDTSKESTMFPSQTLDNDLHALETHLMQLRTSHANELEMLRKTLADTQSRLQEREGALSMLQHRYEARTTELHKLRQERDRLAEGKVSSEQRLEKQKEEIGKLKDERTQLRHELEKAREALKAGGGSTADVEAAQEEIRRLTKDNASLERKAEYEAKQAEYTREQYQTASNVAAQSGNELRQLKEENESLRRKVVGDASRLREINLKHDEARHLSRVKELEALLASREDLLRRKEDEVRDLRKNRPSTRSTSTQPRSPKWNAANSRPTSPGINNNNGSGISGRGSGLRFSSEMPL</sequence>
<feature type="compositionally biased region" description="Low complexity" evidence="2">
    <location>
        <begin position="1136"/>
        <end position="1145"/>
    </location>
</feature>
<evidence type="ECO:0000313" key="3">
    <source>
        <dbReference type="EMBL" id="EAW14767.1"/>
    </source>
</evidence>
<feature type="compositionally biased region" description="Polar residues" evidence="2">
    <location>
        <begin position="106"/>
        <end position="128"/>
    </location>
</feature>
<dbReference type="EMBL" id="DS027004">
    <property type="protein sequence ID" value="EAW14767.1"/>
    <property type="molecule type" value="Genomic_DNA"/>
</dbReference>